<accession>A0A7W7WVA1</accession>
<feature type="domain" description="Serine aminopeptidase S33" evidence="1">
    <location>
        <begin position="56"/>
        <end position="130"/>
    </location>
</feature>
<evidence type="ECO:0000259" key="1">
    <source>
        <dbReference type="Pfam" id="PF12146"/>
    </source>
</evidence>
<sequence length="207" mass="22471">MEPAVDVLPPTGPVRAVVLVLHGGRVRGYGGVPRYRLAYLRMGPFARAAHGLGGVAVWRLRYRYRGWNEPHRHPVADARWALARIAREHPGVPVVLVGHSMGGRTALYVATEPNVVAVCALAPWLEPGDPVRLGGRTVLIAHGDRDRTTDPAASHAYALRTGAGFVRVVGDGHAMLRRAALWTRLVRDFTAGAIGVEPPRVDHANHR</sequence>
<organism evidence="2 3">
    <name type="scientific">Saccharothrix violaceirubra</name>
    <dbReference type="NCBI Taxonomy" id="413306"/>
    <lineage>
        <taxon>Bacteria</taxon>
        <taxon>Bacillati</taxon>
        <taxon>Actinomycetota</taxon>
        <taxon>Actinomycetes</taxon>
        <taxon>Pseudonocardiales</taxon>
        <taxon>Pseudonocardiaceae</taxon>
        <taxon>Saccharothrix</taxon>
    </lineage>
</organism>
<name>A0A7W7WVA1_9PSEU</name>
<dbReference type="EMBL" id="JACHJS010000001">
    <property type="protein sequence ID" value="MBB4964712.1"/>
    <property type="molecule type" value="Genomic_DNA"/>
</dbReference>
<dbReference type="AlphaFoldDB" id="A0A7W7WVA1"/>
<dbReference type="GO" id="GO:0016787">
    <property type="term" value="F:hydrolase activity"/>
    <property type="evidence" value="ECO:0007669"/>
    <property type="project" value="UniProtKB-KW"/>
</dbReference>
<dbReference type="SUPFAM" id="SSF53474">
    <property type="entry name" value="alpha/beta-Hydrolases"/>
    <property type="match status" value="1"/>
</dbReference>
<keyword evidence="2" id="KW-0378">Hydrolase</keyword>
<dbReference type="InterPro" id="IPR029058">
    <property type="entry name" value="AB_hydrolase_fold"/>
</dbReference>
<dbReference type="InterPro" id="IPR022742">
    <property type="entry name" value="Hydrolase_4"/>
</dbReference>
<dbReference type="Pfam" id="PF12146">
    <property type="entry name" value="Hydrolase_4"/>
    <property type="match status" value="1"/>
</dbReference>
<dbReference type="RefSeq" id="WP_312865562.1">
    <property type="nucleotide sequence ID" value="NZ_BAABAI010000015.1"/>
</dbReference>
<gene>
    <name evidence="2" type="ORF">F4559_002071</name>
</gene>
<reference evidence="2 3" key="1">
    <citation type="submission" date="2020-08" db="EMBL/GenBank/DDBJ databases">
        <title>Sequencing the genomes of 1000 actinobacteria strains.</title>
        <authorList>
            <person name="Klenk H.-P."/>
        </authorList>
    </citation>
    <scope>NUCLEOTIDE SEQUENCE [LARGE SCALE GENOMIC DNA]</scope>
    <source>
        <strain evidence="2 3">DSM 45084</strain>
    </source>
</reference>
<keyword evidence="3" id="KW-1185">Reference proteome</keyword>
<dbReference type="Proteomes" id="UP000542674">
    <property type="component" value="Unassembled WGS sequence"/>
</dbReference>
<comment type="caution">
    <text evidence="2">The sequence shown here is derived from an EMBL/GenBank/DDBJ whole genome shotgun (WGS) entry which is preliminary data.</text>
</comment>
<proteinExistence type="predicted"/>
<evidence type="ECO:0000313" key="3">
    <source>
        <dbReference type="Proteomes" id="UP000542674"/>
    </source>
</evidence>
<protein>
    <submittedName>
        <fullName evidence="2">Alpha-beta hydrolase superfamily lysophospholipase</fullName>
    </submittedName>
</protein>
<evidence type="ECO:0000313" key="2">
    <source>
        <dbReference type="EMBL" id="MBB4964712.1"/>
    </source>
</evidence>
<dbReference type="Gene3D" id="3.40.50.1820">
    <property type="entry name" value="alpha/beta hydrolase"/>
    <property type="match status" value="1"/>
</dbReference>